<dbReference type="AlphaFoldDB" id="A0A2U2B5Y4"/>
<dbReference type="EMBL" id="QEWP01000014">
    <property type="protein sequence ID" value="PWD98444.1"/>
    <property type="molecule type" value="Genomic_DNA"/>
</dbReference>
<dbReference type="InterPro" id="IPR029058">
    <property type="entry name" value="AB_hydrolase_fold"/>
</dbReference>
<organism evidence="1 2">
    <name type="scientific">Marinilabilia rubra</name>
    <dbReference type="NCBI Taxonomy" id="2162893"/>
    <lineage>
        <taxon>Bacteria</taxon>
        <taxon>Pseudomonadati</taxon>
        <taxon>Bacteroidota</taxon>
        <taxon>Bacteroidia</taxon>
        <taxon>Marinilabiliales</taxon>
        <taxon>Marinilabiliaceae</taxon>
        <taxon>Marinilabilia</taxon>
    </lineage>
</organism>
<name>A0A2U2B5Y4_9BACT</name>
<gene>
    <name evidence="1" type="ORF">DDZ16_15300</name>
</gene>
<evidence type="ECO:0008006" key="3">
    <source>
        <dbReference type="Google" id="ProtNLM"/>
    </source>
</evidence>
<keyword evidence="2" id="KW-1185">Reference proteome</keyword>
<dbReference type="SUPFAM" id="SSF53474">
    <property type="entry name" value="alpha/beta-Hydrolases"/>
    <property type="match status" value="1"/>
</dbReference>
<sequence>MVVIFILAALFITNCSESPMDEEVIQNTELKSVRIFPNFVEGEFYHFKGMVNDDSIEVIIPEYWNGSFLVYAHGYVDPILPISLPNDNIAGILLKNLITSPDLGFAYASTSYSENGFAVKESVMDIMFLGKMIKAHFKPEKIFLGGVSEGGLVAIQTLEKNQNVFDAGLVSCGPVGNFHGQLQYFGDFHVLFKHLYAIELAGVPPVMGGPVDIGSPAHVPTQLMQTWEYGNLKTIIGGILASNIDKLKFLLQVANVPVIVNDLTEEQLIGVAIEILRFNIMATNDMIERVHGVPYDNTETVYAGLSEVERIEGDKQAIHRVKLLYETKGTPGVPVVFMHTLGDHVVPAWHMVAYMEKVYINELTDNVEYFPIASYGHCYYTLDQVMNAVYTMIEMSN</sequence>
<protein>
    <recommendedName>
        <fullName evidence="3">Peptidase S9 prolyl oligopeptidase catalytic domain-containing protein</fullName>
    </recommendedName>
</protein>
<evidence type="ECO:0000313" key="1">
    <source>
        <dbReference type="EMBL" id="PWD98444.1"/>
    </source>
</evidence>
<accession>A0A2U2B5Y4</accession>
<comment type="caution">
    <text evidence="1">The sequence shown here is derived from an EMBL/GenBank/DDBJ whole genome shotgun (WGS) entry which is preliminary data.</text>
</comment>
<dbReference type="Gene3D" id="3.40.50.1820">
    <property type="entry name" value="alpha/beta hydrolase"/>
    <property type="match status" value="1"/>
</dbReference>
<evidence type="ECO:0000313" key="2">
    <source>
        <dbReference type="Proteomes" id="UP000244956"/>
    </source>
</evidence>
<reference evidence="1 2" key="1">
    <citation type="submission" date="2018-05" db="EMBL/GenBank/DDBJ databases">
        <title>Marinilabilia rubrum sp. nov., isolated from saltern sediment.</title>
        <authorList>
            <person name="Zhang R."/>
        </authorList>
    </citation>
    <scope>NUCLEOTIDE SEQUENCE [LARGE SCALE GENOMIC DNA]</scope>
    <source>
        <strain evidence="1 2">WTE16</strain>
    </source>
</reference>
<dbReference type="Proteomes" id="UP000244956">
    <property type="component" value="Unassembled WGS sequence"/>
</dbReference>
<proteinExistence type="predicted"/>